<protein>
    <submittedName>
        <fullName evidence="3">Uncharacterized protein</fullName>
    </submittedName>
</protein>
<dbReference type="AlphaFoldDB" id="A0AAW1D8N9"/>
<feature type="chain" id="PRO_5043474976" evidence="2">
    <location>
        <begin position="21"/>
        <end position="92"/>
    </location>
</feature>
<keyword evidence="2" id="KW-0732">Signal</keyword>
<organism evidence="3 4">
    <name type="scientific">Rhynocoris fuscipes</name>
    <dbReference type="NCBI Taxonomy" id="488301"/>
    <lineage>
        <taxon>Eukaryota</taxon>
        <taxon>Metazoa</taxon>
        <taxon>Ecdysozoa</taxon>
        <taxon>Arthropoda</taxon>
        <taxon>Hexapoda</taxon>
        <taxon>Insecta</taxon>
        <taxon>Pterygota</taxon>
        <taxon>Neoptera</taxon>
        <taxon>Paraneoptera</taxon>
        <taxon>Hemiptera</taxon>
        <taxon>Heteroptera</taxon>
        <taxon>Panheteroptera</taxon>
        <taxon>Cimicomorpha</taxon>
        <taxon>Reduviidae</taxon>
        <taxon>Harpactorinae</taxon>
        <taxon>Harpactorini</taxon>
        <taxon>Rhynocoris</taxon>
    </lineage>
</organism>
<sequence>MRAIILTTALLLIIAALTAADNQPKLTIELSETQRRGPYGSERHQSGKVSQDAWVSKDGNWRAGGYVQHDRYSGTGGRHKDTHGGFQFGGRF</sequence>
<name>A0AAW1D8N9_9HEMI</name>
<evidence type="ECO:0000313" key="4">
    <source>
        <dbReference type="Proteomes" id="UP001461498"/>
    </source>
</evidence>
<evidence type="ECO:0000313" key="3">
    <source>
        <dbReference type="EMBL" id="KAK9504705.1"/>
    </source>
</evidence>
<dbReference type="EMBL" id="JAPXFL010000007">
    <property type="protein sequence ID" value="KAK9504705.1"/>
    <property type="molecule type" value="Genomic_DNA"/>
</dbReference>
<evidence type="ECO:0000256" key="2">
    <source>
        <dbReference type="SAM" id="SignalP"/>
    </source>
</evidence>
<evidence type="ECO:0000256" key="1">
    <source>
        <dbReference type="SAM" id="MobiDB-lite"/>
    </source>
</evidence>
<feature type="signal peptide" evidence="2">
    <location>
        <begin position="1"/>
        <end position="20"/>
    </location>
</feature>
<keyword evidence="4" id="KW-1185">Reference proteome</keyword>
<comment type="caution">
    <text evidence="3">The sequence shown here is derived from an EMBL/GenBank/DDBJ whole genome shotgun (WGS) entry which is preliminary data.</text>
</comment>
<feature type="region of interest" description="Disordered" evidence="1">
    <location>
        <begin position="70"/>
        <end position="92"/>
    </location>
</feature>
<reference evidence="3 4" key="1">
    <citation type="submission" date="2022-12" db="EMBL/GenBank/DDBJ databases">
        <title>Chromosome-level genome assembly of true bugs.</title>
        <authorList>
            <person name="Ma L."/>
            <person name="Li H."/>
        </authorList>
    </citation>
    <scope>NUCLEOTIDE SEQUENCE [LARGE SCALE GENOMIC DNA]</scope>
    <source>
        <strain evidence="3">Lab_2022b</strain>
    </source>
</reference>
<accession>A0AAW1D8N9</accession>
<dbReference type="Proteomes" id="UP001461498">
    <property type="component" value="Unassembled WGS sequence"/>
</dbReference>
<proteinExistence type="predicted"/>
<feature type="region of interest" description="Disordered" evidence="1">
    <location>
        <begin position="31"/>
        <end position="54"/>
    </location>
</feature>
<feature type="compositionally biased region" description="Basic and acidic residues" evidence="1">
    <location>
        <begin position="70"/>
        <end position="83"/>
    </location>
</feature>
<gene>
    <name evidence="3" type="ORF">O3M35_010975</name>
</gene>